<dbReference type="EMBL" id="HG977195">
    <property type="protein sequence ID" value="CDP79614.1"/>
    <property type="molecule type" value="Genomic_DNA"/>
</dbReference>
<organism evidence="1">
    <name type="scientific">Bartonella schoenbuchensis</name>
    <dbReference type="NCBI Taxonomy" id="165694"/>
    <lineage>
        <taxon>Bacteria</taxon>
        <taxon>Pseudomonadati</taxon>
        <taxon>Pseudomonadota</taxon>
        <taxon>Alphaproteobacteria</taxon>
        <taxon>Hyphomicrobiales</taxon>
        <taxon>Bartonellaceae</taxon>
        <taxon>Bartonella</taxon>
    </lineage>
</organism>
<accession>A0A024LR87</accession>
<reference evidence="1" key="2">
    <citation type="submission" date="2014-05" db="EMBL/GenBank/DDBJ databases">
        <title>Genome sequencing of Bartonella spp. isolated from human blood.</title>
        <authorList>
            <person name="Raoult D."/>
        </authorList>
    </citation>
    <scope>NUCLEOTIDE SEQUENCE</scope>
    <source>
        <strain evidence="1">MVT06</strain>
    </source>
</reference>
<proteinExistence type="predicted"/>
<sequence>MQTVIETMAYLTSAKEEGISSDELSDIISFIAANPSAGDLMQGTGGARKVRFPTKQKGKSGGYRIITFFSGQNTPVFLLDIYSKSSQGNLTKTERNELKKILTALLNEYRREI</sequence>
<name>A0A024LR87_9HYPH</name>
<protein>
    <submittedName>
        <fullName evidence="1">Toxin HigB-2</fullName>
    </submittedName>
</protein>
<dbReference type="Pfam" id="PF06296">
    <property type="entry name" value="RelE"/>
    <property type="match status" value="1"/>
</dbReference>
<dbReference type="InterPro" id="IPR009387">
    <property type="entry name" value="HigB-2"/>
</dbReference>
<dbReference type="EMBL" id="HG977195">
    <property type="protein sequence ID" value="CDP79633.1"/>
    <property type="molecule type" value="Genomic_DNA"/>
</dbReference>
<evidence type="ECO:0000313" key="1">
    <source>
        <dbReference type="EMBL" id="CDP79614.1"/>
    </source>
</evidence>
<evidence type="ECO:0000313" key="2">
    <source>
        <dbReference type="EMBL" id="CDP79633.1"/>
    </source>
</evidence>
<dbReference type="PIRSF" id="PIRSF039032">
    <property type="entry name" value="HigB-2"/>
    <property type="match status" value="1"/>
</dbReference>
<reference evidence="1" key="1">
    <citation type="submission" date="2013-11" db="EMBL/GenBank/DDBJ databases">
        <authorList>
            <person name="GENOMES U."/>
        </authorList>
    </citation>
    <scope>NUCLEOTIDE SEQUENCE</scope>
    <source>
        <strain evidence="1">MVT06</strain>
    </source>
</reference>
<dbReference type="AlphaFoldDB" id="A0A024LR87"/>
<gene>
    <name evidence="1" type="primary">higB-2_1</name>
    <name evidence="2" type="synonym">higB-2_2</name>
    <name evidence="1" type="ORF">BN1046_00511</name>
    <name evidence="2" type="ORF">BN1046_00530</name>
</gene>